<dbReference type="PROSITE" id="PS50850">
    <property type="entry name" value="MFS"/>
    <property type="match status" value="1"/>
</dbReference>
<dbReference type="InterPro" id="IPR036259">
    <property type="entry name" value="MFS_trans_sf"/>
</dbReference>
<dbReference type="EMBL" id="JAQQFR010000003">
    <property type="protein sequence ID" value="MFL9877721.1"/>
    <property type="molecule type" value="Genomic_DNA"/>
</dbReference>
<protein>
    <submittedName>
        <fullName evidence="6">MFS transporter</fullName>
    </submittedName>
</protein>
<dbReference type="Gene3D" id="1.20.1250.20">
    <property type="entry name" value="MFS general substrate transporter like domains"/>
    <property type="match status" value="2"/>
</dbReference>
<dbReference type="SUPFAM" id="SSF103473">
    <property type="entry name" value="MFS general substrate transporter"/>
    <property type="match status" value="1"/>
</dbReference>
<reference evidence="6 7" key="1">
    <citation type="journal article" date="2024" name="Chem. Sci.">
        <title>Discovery of megapolipeptins by genome mining of a Burkholderiales bacteria collection.</title>
        <authorList>
            <person name="Paulo B.S."/>
            <person name="Recchia M.J.J."/>
            <person name="Lee S."/>
            <person name="Fergusson C.H."/>
            <person name="Romanowski S.B."/>
            <person name="Hernandez A."/>
            <person name="Krull N."/>
            <person name="Liu D.Y."/>
            <person name="Cavanagh H."/>
            <person name="Bos A."/>
            <person name="Gray C.A."/>
            <person name="Murphy B.T."/>
            <person name="Linington R.G."/>
            <person name="Eustaquio A.S."/>
        </authorList>
    </citation>
    <scope>NUCLEOTIDE SEQUENCE [LARGE SCALE GENOMIC DNA]</scope>
    <source>
        <strain evidence="6 7">RL21-008-BIB-B</strain>
    </source>
</reference>
<feature type="domain" description="Major facilitator superfamily (MFS) profile" evidence="5">
    <location>
        <begin position="222"/>
        <end position="417"/>
    </location>
</feature>
<proteinExistence type="predicted"/>
<keyword evidence="7" id="KW-1185">Reference proteome</keyword>
<keyword evidence="2 4" id="KW-1133">Transmembrane helix</keyword>
<dbReference type="PANTHER" id="PTHR23521">
    <property type="entry name" value="TRANSPORTER MFS SUPERFAMILY"/>
    <property type="match status" value="1"/>
</dbReference>
<dbReference type="InterPro" id="IPR011701">
    <property type="entry name" value="MFS"/>
</dbReference>
<gene>
    <name evidence="6" type="ORF">PQR63_04995</name>
</gene>
<evidence type="ECO:0000256" key="3">
    <source>
        <dbReference type="ARBA" id="ARBA00023136"/>
    </source>
</evidence>
<feature type="transmembrane region" description="Helical" evidence="4">
    <location>
        <begin position="379"/>
        <end position="401"/>
    </location>
</feature>
<dbReference type="Pfam" id="PF07690">
    <property type="entry name" value="MFS_1"/>
    <property type="match status" value="1"/>
</dbReference>
<organism evidence="6 7">
    <name type="scientific">Herbaspirillum rhizosphaerae</name>
    <dbReference type="NCBI Taxonomy" id="346179"/>
    <lineage>
        <taxon>Bacteria</taxon>
        <taxon>Pseudomonadati</taxon>
        <taxon>Pseudomonadota</taxon>
        <taxon>Betaproteobacteria</taxon>
        <taxon>Burkholderiales</taxon>
        <taxon>Oxalobacteraceae</taxon>
        <taxon>Herbaspirillum</taxon>
    </lineage>
</organism>
<keyword evidence="3 4" id="KW-0472">Membrane</keyword>
<sequence>MKLNTGASTMPSHQTTVLPGKMRSLFILLLCEIGAMAVWFSSVSVVATIKRTQTIPALDQALLTSSVQFGFVAGTVISALLSLADRYDPRRLFMVSALVAAAATGLLALLPPVGPAVFLLRFITGMCMAGVYPVGMRLAVTWAQRDMGLLIGLLVAGLTFGSASPHLLAALGGIDWRAIYAAAAACAALSGICILFCGLGPNMARSSRIDFNYMAQAWRNPAIRLANLGYLGHMWELYAMWAWLAAFLAASFAAAGMARADHFASLWTFAAIAIGAVGAGGGGWLADRFGRTTLTIAAMATSACCAVLIAFLFGLTPWLVVPVALAWGISVIADSAQFSASVAELGEASMTGTLLTVQTCAGFLLTLASIHLVPEVVAWAGWRAGFCMLAIGPALGCIAMYRLRLRPEAIRLASGKR</sequence>
<keyword evidence="1 4" id="KW-0812">Transmembrane</keyword>
<evidence type="ECO:0000313" key="7">
    <source>
        <dbReference type="Proteomes" id="UP001629214"/>
    </source>
</evidence>
<feature type="transmembrane region" description="Helical" evidence="4">
    <location>
        <begin position="147"/>
        <end position="172"/>
    </location>
</feature>
<feature type="transmembrane region" description="Helical" evidence="4">
    <location>
        <begin position="116"/>
        <end position="135"/>
    </location>
</feature>
<dbReference type="Proteomes" id="UP001629214">
    <property type="component" value="Unassembled WGS sequence"/>
</dbReference>
<feature type="transmembrane region" description="Helical" evidence="4">
    <location>
        <begin position="91"/>
        <end position="110"/>
    </location>
</feature>
<dbReference type="InterPro" id="IPR020846">
    <property type="entry name" value="MFS_dom"/>
</dbReference>
<evidence type="ECO:0000313" key="6">
    <source>
        <dbReference type="EMBL" id="MFL9877721.1"/>
    </source>
</evidence>
<dbReference type="RefSeq" id="WP_408166175.1">
    <property type="nucleotide sequence ID" value="NZ_JAQQFR010000003.1"/>
</dbReference>
<feature type="transmembrane region" description="Helical" evidence="4">
    <location>
        <begin position="25"/>
        <end position="49"/>
    </location>
</feature>
<evidence type="ECO:0000256" key="4">
    <source>
        <dbReference type="SAM" id="Phobius"/>
    </source>
</evidence>
<feature type="transmembrane region" description="Helical" evidence="4">
    <location>
        <begin position="61"/>
        <end position="84"/>
    </location>
</feature>
<comment type="caution">
    <text evidence="6">The sequence shown here is derived from an EMBL/GenBank/DDBJ whole genome shotgun (WGS) entry which is preliminary data.</text>
</comment>
<accession>A0ABW8Z3W3</accession>
<evidence type="ECO:0000256" key="2">
    <source>
        <dbReference type="ARBA" id="ARBA00022989"/>
    </source>
</evidence>
<evidence type="ECO:0000256" key="1">
    <source>
        <dbReference type="ARBA" id="ARBA00022692"/>
    </source>
</evidence>
<dbReference type="PANTHER" id="PTHR23521:SF3">
    <property type="entry name" value="MFS TRANSPORTER"/>
    <property type="match status" value="1"/>
</dbReference>
<evidence type="ECO:0000259" key="5">
    <source>
        <dbReference type="PROSITE" id="PS50850"/>
    </source>
</evidence>
<name>A0ABW8Z3W3_9BURK</name>
<feature type="transmembrane region" description="Helical" evidence="4">
    <location>
        <begin position="178"/>
        <end position="199"/>
    </location>
</feature>
<feature type="transmembrane region" description="Helical" evidence="4">
    <location>
        <begin position="264"/>
        <end position="286"/>
    </location>
</feature>